<evidence type="ECO:0008006" key="2">
    <source>
        <dbReference type="Google" id="ProtNLM"/>
    </source>
</evidence>
<reference evidence="1" key="1">
    <citation type="submission" date="2019-03" db="EMBL/GenBank/DDBJ databases">
        <title>Single cell metagenomics reveals metabolic interactions within the superorganism composed of flagellate Streblomastix strix and complex community of Bacteroidetes bacteria on its surface.</title>
        <authorList>
            <person name="Treitli S.C."/>
            <person name="Kolisko M."/>
            <person name="Husnik F."/>
            <person name="Keeling P."/>
            <person name="Hampl V."/>
        </authorList>
    </citation>
    <scope>NUCLEOTIDE SEQUENCE</scope>
    <source>
        <strain evidence="1">STM</strain>
    </source>
</reference>
<proteinExistence type="predicted"/>
<comment type="caution">
    <text evidence="1">The sequence shown here is derived from an EMBL/GenBank/DDBJ whole genome shotgun (WGS) entry which is preliminary data.</text>
</comment>
<sequence>MLLLTYRNAIAMKKRFFPLLMELIVLQLFLSGQNVYTPLQNSEFRRIMLSDGLAGSVIYSFLQDRTGNMWIGTGNGLNRYDGYRMHTYKHLKNEAISLSNSRINSIFETKNGDLYIGTDKGLNLYDPESDSFTLLSFTSSYSIKFLLETHTGALWIGTNMGAICYTPQTGNRKHYYQGAKTDSLPGNYISCGITDDEETLYIGTTYYICKKSPGEESFVSMTLPAPTPGRE</sequence>
<accession>A0A5J4QPC7</accession>
<protein>
    <recommendedName>
        <fullName evidence="2">Histidine kinase</fullName>
    </recommendedName>
</protein>
<dbReference type="AlphaFoldDB" id="A0A5J4QPC7"/>
<dbReference type="EMBL" id="SNRY01002867">
    <property type="protein sequence ID" value="KAA6323175.1"/>
    <property type="molecule type" value="Genomic_DNA"/>
</dbReference>
<gene>
    <name evidence="1" type="ORF">EZS27_027361</name>
</gene>
<dbReference type="InterPro" id="IPR015943">
    <property type="entry name" value="WD40/YVTN_repeat-like_dom_sf"/>
</dbReference>
<dbReference type="InterPro" id="IPR011110">
    <property type="entry name" value="Reg_prop"/>
</dbReference>
<feature type="non-terminal residue" evidence="1">
    <location>
        <position position="231"/>
    </location>
</feature>
<organism evidence="1">
    <name type="scientific">termite gut metagenome</name>
    <dbReference type="NCBI Taxonomy" id="433724"/>
    <lineage>
        <taxon>unclassified sequences</taxon>
        <taxon>metagenomes</taxon>
        <taxon>organismal metagenomes</taxon>
    </lineage>
</organism>
<dbReference type="SUPFAM" id="SSF63829">
    <property type="entry name" value="Calcium-dependent phosphotriesterase"/>
    <property type="match status" value="1"/>
</dbReference>
<dbReference type="Gene3D" id="2.130.10.10">
    <property type="entry name" value="YVTN repeat-like/Quinoprotein amine dehydrogenase"/>
    <property type="match status" value="2"/>
</dbReference>
<name>A0A5J4QPC7_9ZZZZ</name>
<evidence type="ECO:0000313" key="1">
    <source>
        <dbReference type="EMBL" id="KAA6323175.1"/>
    </source>
</evidence>
<dbReference type="Pfam" id="PF07494">
    <property type="entry name" value="Reg_prop"/>
    <property type="match status" value="2"/>
</dbReference>